<feature type="region of interest" description="Disordered" evidence="1">
    <location>
        <begin position="495"/>
        <end position="715"/>
    </location>
</feature>
<feature type="compositionally biased region" description="Basic and acidic residues" evidence="1">
    <location>
        <begin position="704"/>
        <end position="714"/>
    </location>
</feature>
<evidence type="ECO:0000259" key="2">
    <source>
        <dbReference type="Pfam" id="PF23030"/>
    </source>
</evidence>
<feature type="compositionally biased region" description="Basic and acidic residues" evidence="1">
    <location>
        <begin position="684"/>
        <end position="697"/>
    </location>
</feature>
<feature type="region of interest" description="Disordered" evidence="1">
    <location>
        <begin position="225"/>
        <end position="429"/>
    </location>
</feature>
<feature type="compositionally biased region" description="Basic residues" evidence="1">
    <location>
        <begin position="385"/>
        <end position="395"/>
    </location>
</feature>
<reference evidence="4" key="1">
    <citation type="submission" date="2025-08" db="UniProtKB">
        <authorList>
            <consortium name="RefSeq"/>
        </authorList>
    </citation>
    <scope>IDENTIFICATION</scope>
</reference>
<dbReference type="PANTHER" id="PTHR12618">
    <property type="entry name" value="PHD AND RING FINGER DOMAIN-CONTAINING PROTEIN 1"/>
    <property type="match status" value="1"/>
</dbReference>
<dbReference type="InterPro" id="IPR047157">
    <property type="entry name" value="PHRF1/Atg35"/>
</dbReference>
<feature type="region of interest" description="Disordered" evidence="1">
    <location>
        <begin position="946"/>
        <end position="999"/>
    </location>
</feature>
<dbReference type="PANTHER" id="PTHR12618:SF20">
    <property type="entry name" value="PHD AND RING FINGER DOMAIN-CONTAINING PROTEIN 1"/>
    <property type="match status" value="1"/>
</dbReference>
<proteinExistence type="predicted"/>
<organism evidence="3 4">
    <name type="scientific">Galendromus occidentalis</name>
    <name type="common">western predatory mite</name>
    <dbReference type="NCBI Taxonomy" id="34638"/>
    <lineage>
        <taxon>Eukaryota</taxon>
        <taxon>Metazoa</taxon>
        <taxon>Ecdysozoa</taxon>
        <taxon>Arthropoda</taxon>
        <taxon>Chelicerata</taxon>
        <taxon>Arachnida</taxon>
        <taxon>Acari</taxon>
        <taxon>Parasitiformes</taxon>
        <taxon>Mesostigmata</taxon>
        <taxon>Gamasina</taxon>
        <taxon>Phytoseioidea</taxon>
        <taxon>Phytoseiidae</taxon>
        <taxon>Typhlodrominae</taxon>
        <taxon>Galendromus</taxon>
    </lineage>
</organism>
<evidence type="ECO:0000313" key="4">
    <source>
        <dbReference type="RefSeq" id="XP_028966708.1"/>
    </source>
</evidence>
<evidence type="ECO:0000256" key="1">
    <source>
        <dbReference type="SAM" id="MobiDB-lite"/>
    </source>
</evidence>
<keyword evidence="3" id="KW-1185">Reference proteome</keyword>
<feature type="compositionally biased region" description="Basic residues" evidence="1">
    <location>
        <begin position="561"/>
        <end position="589"/>
    </location>
</feature>
<feature type="compositionally biased region" description="Basic residues" evidence="1">
    <location>
        <begin position="611"/>
        <end position="629"/>
    </location>
</feature>
<dbReference type="InterPro" id="IPR057031">
    <property type="entry name" value="SFR19-like_C"/>
</dbReference>
<feature type="compositionally biased region" description="Basic and acidic residues" evidence="1">
    <location>
        <begin position="118"/>
        <end position="138"/>
    </location>
</feature>
<feature type="compositionally biased region" description="Basic and acidic residues" evidence="1">
    <location>
        <begin position="147"/>
        <end position="157"/>
    </location>
</feature>
<sequence>MDESPRAESVDDIYFGLEKNSVPSQDTSSLENNSSSHQNSQDSENEDDDALVIDAQDDATEVPFVEPRTEGNPVKSSQDDAFDAFETGEWRLPASASTGALSESLDRIRDLATAVVKENQEAKGARSELEVRDAEDKSQNSLDEQTDNEKSDDKTLDQEDQSEDSSLAVVVEGDSEGDDDLNQQLLEEQLVKEKSPPKEPEKPFRREEEALNALNNVLDTLCKSKLKPKDEERCDTELNPHQAGKTEDDTNRKSGRDLYDNLEDFSSGESSLPDEGESDSDAVEGYLEAASEVSSSEGEMLKRLEAAEAAENDEGTPKGTQEADEQRTEEPSKSKDAAPPLKLASGVVKTNGATSFKLKRKTGLEEGELSESNSNGSHVSLRIRDLKRRKRRTRSQRNPLAPLRSRSPSPLSVRFSGDSSSDDSPVKAPLVLDRTAVRKVVLSPSPLRDEANNAAGNASTWKKLNSSTKNRNYRQSGNEITATNHLQTTLTVVATANKKTRRPDREVYQVRKRRSRSRSPVLKTKRRSGSKTKRRKRSLSPTSRSPKRRARSRSPRSPLEKRKKSKQRKQKTTEKRSKKKKKSKSHKKTKAIDRSRSRSASPGPRDSKKLPEKKRKSNSRSWSRSRSRSIHISDGESAVDSPKDALRQAPPLAPPKRRKKKNQHKKTSKDQGERVVIDLSQDTSPEREISLEVKSDPKQNNNKEGSKSISEKGDNLVISVNYKKKALQNIFGDESSEEEIDPLLPLQKKDIRNDKPPLDKAEKSSPVKKSPAPKGPQTPPDNRNQDEYDPCEPLGDSPSSTPTNDEPDQVRISNSPEKDSPVAVTSSQGKPTVAVLPIVDNKSPKNRDKRKVSPKAPPVPPLPPPPSKEKPPSPPPKLEPPPVPSFLFNQAQTVQPQYIVMNPFLVNPYMMPMQAATAQMVTSSAPMSQVSLSSSVTTSASTTMTTAVSSREYHQATGHVEGSPYSPGDSPLFNEPITPPTPLSAEDNGEGSSKPGGVFDQIAAGVVRSTKRRQKKKQKVVVKTAGQLVAEAKDGDESNKERYVKMDEAQMKILDELPSSAVEMQVKEKYLQKLHRQERVVEEVKLALKPFYNKKQVSKEDYKLIMKKCVPKICHNKNGEINPAKIKALVEGYVKRYRHLGKKHKAQTTMSAASAS</sequence>
<protein>
    <submittedName>
        <fullName evidence="4">Serine/arginine repetitive matrix protein 2</fullName>
    </submittedName>
</protein>
<feature type="compositionally biased region" description="Basic and acidic residues" evidence="1">
    <location>
        <begin position="747"/>
        <end position="765"/>
    </location>
</feature>
<dbReference type="RefSeq" id="XP_028966708.1">
    <property type="nucleotide sequence ID" value="XM_029110875.1"/>
</dbReference>
<feature type="compositionally biased region" description="Polar residues" evidence="1">
    <location>
        <begin position="454"/>
        <end position="473"/>
    </location>
</feature>
<dbReference type="Proteomes" id="UP000694867">
    <property type="component" value="Unplaced"/>
</dbReference>
<name>A0AAJ7WI04_9ACAR</name>
<feature type="compositionally biased region" description="Low complexity" evidence="1">
    <location>
        <begin position="396"/>
        <end position="414"/>
    </location>
</feature>
<feature type="compositionally biased region" description="Basic and acidic residues" evidence="1">
    <location>
        <begin position="324"/>
        <end position="336"/>
    </location>
</feature>
<dbReference type="GeneID" id="108863940"/>
<feature type="compositionally biased region" description="Basic residues" evidence="1">
    <location>
        <begin position="510"/>
        <end position="538"/>
    </location>
</feature>
<dbReference type="AlphaFoldDB" id="A0AAJ7WI04"/>
<feature type="domain" description="SFR19-like C-terminal" evidence="2">
    <location>
        <begin position="1063"/>
        <end position="1147"/>
    </location>
</feature>
<dbReference type="Pfam" id="PF23030">
    <property type="entry name" value="SCAF11-like_C"/>
    <property type="match status" value="1"/>
</dbReference>
<feature type="region of interest" description="Disordered" evidence="1">
    <location>
        <begin position="118"/>
        <end position="209"/>
    </location>
</feature>
<evidence type="ECO:0000313" key="3">
    <source>
        <dbReference type="Proteomes" id="UP000694867"/>
    </source>
</evidence>
<feature type="compositionally biased region" description="Basic and acidic residues" evidence="1">
    <location>
        <begin position="189"/>
        <end position="209"/>
    </location>
</feature>
<dbReference type="KEGG" id="goe:108863940"/>
<feature type="compositionally biased region" description="Low complexity" evidence="1">
    <location>
        <begin position="288"/>
        <end position="298"/>
    </location>
</feature>
<feature type="region of interest" description="Disordered" evidence="1">
    <location>
        <begin position="1"/>
        <end position="105"/>
    </location>
</feature>
<feature type="region of interest" description="Disordered" evidence="1">
    <location>
        <begin position="447"/>
        <end position="473"/>
    </location>
</feature>
<feature type="compositionally biased region" description="Basic and acidic residues" evidence="1">
    <location>
        <begin position="227"/>
        <end position="259"/>
    </location>
</feature>
<accession>A0AAJ7WI04</accession>
<gene>
    <name evidence="4" type="primary">LOC108863940</name>
</gene>
<feature type="compositionally biased region" description="Low complexity" evidence="1">
    <location>
        <begin position="24"/>
        <end position="42"/>
    </location>
</feature>
<feature type="compositionally biased region" description="Acidic residues" evidence="1">
    <location>
        <begin position="272"/>
        <end position="282"/>
    </location>
</feature>
<feature type="compositionally biased region" description="Acidic residues" evidence="1">
    <location>
        <begin position="43"/>
        <end position="60"/>
    </location>
</feature>
<feature type="compositionally biased region" description="Pro residues" evidence="1">
    <location>
        <begin position="855"/>
        <end position="884"/>
    </location>
</feature>
<feature type="compositionally biased region" description="Basic residues" evidence="1">
    <location>
        <begin position="655"/>
        <end position="667"/>
    </location>
</feature>
<feature type="region of interest" description="Disordered" evidence="1">
    <location>
        <begin position="730"/>
        <end position="886"/>
    </location>
</feature>
<feature type="compositionally biased region" description="Basic residues" evidence="1">
    <location>
        <begin position="545"/>
        <end position="554"/>
    </location>
</feature>